<protein>
    <submittedName>
        <fullName evidence="1">Unannotated protein</fullName>
    </submittedName>
</protein>
<name>A0A6J6PRC3_9ZZZZ</name>
<reference evidence="1" key="1">
    <citation type="submission" date="2020-05" db="EMBL/GenBank/DDBJ databases">
        <authorList>
            <person name="Chiriac C."/>
            <person name="Salcher M."/>
            <person name="Ghai R."/>
            <person name="Kavagutti S V."/>
        </authorList>
    </citation>
    <scope>NUCLEOTIDE SEQUENCE</scope>
</reference>
<sequence>MDIDLARQQWDDGLRRVESTRANRTRYWLLHGQVDAVTSALRQRLGATYTLHELAEEYGAADRWARDVVDSIDPEAPPAADVGTVTDAAFHLYARGAQDYHP</sequence>
<accession>A0A6J6PRC3</accession>
<organism evidence="1">
    <name type="scientific">freshwater metagenome</name>
    <dbReference type="NCBI Taxonomy" id="449393"/>
    <lineage>
        <taxon>unclassified sequences</taxon>
        <taxon>metagenomes</taxon>
        <taxon>ecological metagenomes</taxon>
    </lineage>
</organism>
<evidence type="ECO:0000313" key="1">
    <source>
        <dbReference type="EMBL" id="CAB4701026.1"/>
    </source>
</evidence>
<gene>
    <name evidence="1" type="ORF">UFOPK2399_01361</name>
</gene>
<dbReference type="AlphaFoldDB" id="A0A6J6PRC3"/>
<dbReference type="EMBL" id="CAEZXP010000004">
    <property type="protein sequence ID" value="CAB4701026.1"/>
    <property type="molecule type" value="Genomic_DNA"/>
</dbReference>
<proteinExistence type="predicted"/>